<accession>A0A3N7HRX9</accession>
<organism evidence="2 3">
    <name type="scientific">Piscinibacter terrae</name>
    <dbReference type="NCBI Taxonomy" id="2496871"/>
    <lineage>
        <taxon>Bacteria</taxon>
        <taxon>Pseudomonadati</taxon>
        <taxon>Pseudomonadota</taxon>
        <taxon>Betaproteobacteria</taxon>
        <taxon>Burkholderiales</taxon>
        <taxon>Sphaerotilaceae</taxon>
        <taxon>Piscinibacter</taxon>
    </lineage>
</organism>
<dbReference type="Proteomes" id="UP000267464">
    <property type="component" value="Unassembled WGS sequence"/>
</dbReference>
<gene>
    <name evidence="2" type="ORF">DZC73_09230</name>
</gene>
<keyword evidence="3" id="KW-1185">Reference proteome</keyword>
<dbReference type="Pfam" id="PF14415">
    <property type="entry name" value="DUF4424"/>
    <property type="match status" value="1"/>
</dbReference>
<name>A0A3N7HRX9_9BURK</name>
<comment type="caution">
    <text evidence="2">The sequence shown here is derived from an EMBL/GenBank/DDBJ whole genome shotgun (WGS) entry which is preliminary data.</text>
</comment>
<evidence type="ECO:0000259" key="1">
    <source>
        <dbReference type="Pfam" id="PF14415"/>
    </source>
</evidence>
<dbReference type="EMBL" id="QUSW01000002">
    <property type="protein sequence ID" value="RQP25028.1"/>
    <property type="molecule type" value="Genomic_DNA"/>
</dbReference>
<dbReference type="Gene3D" id="2.60.40.3680">
    <property type="match status" value="1"/>
</dbReference>
<dbReference type="InterPro" id="IPR025538">
    <property type="entry name" value="DUF4424"/>
</dbReference>
<reference evidence="2 3" key="1">
    <citation type="submission" date="2018-08" db="EMBL/GenBank/DDBJ databases">
        <authorList>
            <person name="Khan S.A."/>
            <person name="Jeon C.O."/>
            <person name="Chun B.H."/>
            <person name="Jeong S.E."/>
        </authorList>
    </citation>
    <scope>NUCLEOTIDE SEQUENCE [LARGE SCALE GENOMIC DNA]</scope>
    <source>
        <strain evidence="2 3">S-16</strain>
    </source>
</reference>
<evidence type="ECO:0000313" key="3">
    <source>
        <dbReference type="Proteomes" id="UP000267464"/>
    </source>
</evidence>
<protein>
    <submittedName>
        <fullName evidence="2">DUF4424 domain-containing protein</fullName>
    </submittedName>
</protein>
<proteinExistence type="predicted"/>
<reference evidence="2 3" key="2">
    <citation type="submission" date="2018-12" db="EMBL/GenBank/DDBJ databases">
        <title>Rhizobacter gummiphilus sp. nov., a rubber-degrading bacterium isolated from the soil of a botanical garden in Japan.</title>
        <authorList>
            <person name="Shunsuke S.S."/>
        </authorList>
    </citation>
    <scope>NUCLEOTIDE SEQUENCE [LARGE SCALE GENOMIC DNA]</scope>
    <source>
        <strain evidence="2 3">S-16</strain>
    </source>
</reference>
<feature type="domain" description="DUF4424" evidence="1">
    <location>
        <begin position="73"/>
        <end position="390"/>
    </location>
</feature>
<dbReference type="AlphaFoldDB" id="A0A3N7HRX9"/>
<evidence type="ECO:0000313" key="2">
    <source>
        <dbReference type="EMBL" id="RQP25028.1"/>
    </source>
</evidence>
<sequence>MACTSVLMRRLVLFAPRASLFSATEAANLMATSKTGRGSTLCCTPMNAVFLSVLRCVTAGLALGAVLHAPSRANDSTGRIGSTGLVLQKSDAIEMREEILTISVDRISVRYRFFNASDADIETVVAFPMPAFGWNPGMAQWDANVGPMRGFKTLVDGVEKPAQVDVKAWFSGREISGELLSAGLGSKDIVSRLQCDAETVANKCWGDLKATLLRRDLITPQGWPKWEAQETAYWTMVFPARKEVRVEHSYTPLVGASYQVQTGNEPLIAGHPWANYGNRDTKEGCVDQNTTRQVDALRRKLADDNGVMLRNGVVDEAARGNFWLTLRDVEYVLGTGRNWKGPIQRFVLRIEKKTPQQVVSLCFAGKPRKVDDRGMEYEAKNFVPQDSLVVYFYDLAWEGK</sequence>